<dbReference type="Proteomes" id="UP000256650">
    <property type="component" value="Unassembled WGS sequence"/>
</dbReference>
<dbReference type="PANTHER" id="PTHR34406">
    <property type="entry name" value="PROTEIN YCEI"/>
    <property type="match status" value="1"/>
</dbReference>
<dbReference type="EMBL" id="NXLS01000003">
    <property type="protein sequence ID" value="RDU63347.1"/>
    <property type="molecule type" value="Genomic_DNA"/>
</dbReference>
<keyword evidence="1" id="KW-0732">Signal</keyword>
<dbReference type="SMART" id="SM00867">
    <property type="entry name" value="YceI"/>
    <property type="match status" value="1"/>
</dbReference>
<evidence type="ECO:0000259" key="2">
    <source>
        <dbReference type="SMART" id="SM00867"/>
    </source>
</evidence>
<dbReference type="OrthoDB" id="9811006at2"/>
<name>A0A3D8IDU0_9HELI</name>
<dbReference type="Gene3D" id="2.40.128.110">
    <property type="entry name" value="Lipid/polyisoprenoid-binding, YceI-like"/>
    <property type="match status" value="1"/>
</dbReference>
<dbReference type="AlphaFoldDB" id="A0A3D8IDU0"/>
<dbReference type="InterPro" id="IPR036761">
    <property type="entry name" value="TTHA0802/YceI-like_sf"/>
</dbReference>
<sequence>MKKFLCSLSLAAALSLPALAAPYALDSANSKIDFQVSHLKLTQVDGKFNKFSATIDYDQASSTLKILEGVVDITSVDTANPKRDAHLQAEDMFDAKKYPNMTFKMTKFEAGKIYGDLTIRSTTKPIVLDATIQPNGKELTINATTKILRSDFDVSWHNIFKDNAVGDEVKITLNLKANAK</sequence>
<evidence type="ECO:0000313" key="4">
    <source>
        <dbReference type="Proteomes" id="UP000256650"/>
    </source>
</evidence>
<protein>
    <submittedName>
        <fullName evidence="3">Polyisoprenoid-binding protein</fullName>
    </submittedName>
</protein>
<feature type="chain" id="PRO_5017765524" evidence="1">
    <location>
        <begin position="21"/>
        <end position="180"/>
    </location>
</feature>
<comment type="caution">
    <text evidence="3">The sequence shown here is derived from an EMBL/GenBank/DDBJ whole genome shotgun (WGS) entry which is preliminary data.</text>
</comment>
<dbReference type="GeneID" id="82535500"/>
<accession>A0A3D8IDU0</accession>
<dbReference type="RefSeq" id="WP_115551374.1">
    <property type="nucleotide sequence ID" value="NZ_CAPHNE010000002.1"/>
</dbReference>
<keyword evidence="4" id="KW-1185">Reference proteome</keyword>
<feature type="signal peptide" evidence="1">
    <location>
        <begin position="1"/>
        <end position="20"/>
    </location>
</feature>
<organism evidence="3 4">
    <name type="scientific">Helicobacter ganmani</name>
    <dbReference type="NCBI Taxonomy" id="60246"/>
    <lineage>
        <taxon>Bacteria</taxon>
        <taxon>Pseudomonadati</taxon>
        <taxon>Campylobacterota</taxon>
        <taxon>Epsilonproteobacteria</taxon>
        <taxon>Campylobacterales</taxon>
        <taxon>Helicobacteraceae</taxon>
        <taxon>Helicobacter</taxon>
    </lineage>
</organism>
<gene>
    <name evidence="3" type="ORF">CQA43_04275</name>
</gene>
<feature type="domain" description="Lipid/polyisoprenoid-binding YceI-like" evidence="2">
    <location>
        <begin position="22"/>
        <end position="178"/>
    </location>
</feature>
<evidence type="ECO:0000313" key="3">
    <source>
        <dbReference type="EMBL" id="RDU63347.1"/>
    </source>
</evidence>
<proteinExistence type="predicted"/>
<dbReference type="PANTHER" id="PTHR34406:SF1">
    <property type="entry name" value="PROTEIN YCEI"/>
    <property type="match status" value="1"/>
</dbReference>
<dbReference type="Pfam" id="PF04264">
    <property type="entry name" value="YceI"/>
    <property type="match status" value="1"/>
</dbReference>
<dbReference type="InterPro" id="IPR007372">
    <property type="entry name" value="Lipid/polyisoprenoid-bd_YceI"/>
</dbReference>
<evidence type="ECO:0000256" key="1">
    <source>
        <dbReference type="SAM" id="SignalP"/>
    </source>
</evidence>
<reference evidence="3 4" key="1">
    <citation type="submission" date="2018-04" db="EMBL/GenBank/DDBJ databases">
        <title>Novel Campyloabacter and Helicobacter Species and Strains.</title>
        <authorList>
            <person name="Mannion A.J."/>
            <person name="Shen Z."/>
            <person name="Fox J.G."/>
        </authorList>
    </citation>
    <scope>NUCLEOTIDE SEQUENCE [LARGE SCALE GENOMIC DNA]</scope>
    <source>
        <strain evidence="3 4">MIT 99-5101</strain>
    </source>
</reference>
<dbReference type="SUPFAM" id="SSF101874">
    <property type="entry name" value="YceI-like"/>
    <property type="match status" value="1"/>
</dbReference>